<keyword evidence="2" id="KW-0238">DNA-binding</keyword>
<evidence type="ECO:0000256" key="1">
    <source>
        <dbReference type="ARBA" id="ARBA00023015"/>
    </source>
</evidence>
<dbReference type="SMART" id="SM00100">
    <property type="entry name" value="cNMP"/>
    <property type="match status" value="1"/>
</dbReference>
<feature type="domain" description="Cyclic nucleotide-binding" evidence="4">
    <location>
        <begin position="18"/>
        <end position="137"/>
    </location>
</feature>
<evidence type="ECO:0000256" key="3">
    <source>
        <dbReference type="ARBA" id="ARBA00023163"/>
    </source>
</evidence>
<evidence type="ECO:0000259" key="4">
    <source>
        <dbReference type="PROSITE" id="PS50042"/>
    </source>
</evidence>
<dbReference type="PROSITE" id="PS50042">
    <property type="entry name" value="CNMP_BINDING_3"/>
    <property type="match status" value="1"/>
</dbReference>
<dbReference type="InterPro" id="IPR014710">
    <property type="entry name" value="RmlC-like_jellyroll"/>
</dbReference>
<proteinExistence type="predicted"/>
<dbReference type="RefSeq" id="WP_223413032.1">
    <property type="nucleotide sequence ID" value="NZ_FWXB01000014.1"/>
</dbReference>
<dbReference type="AlphaFoldDB" id="A0A1X7BVG7"/>
<dbReference type="PANTHER" id="PTHR24567">
    <property type="entry name" value="CRP FAMILY TRANSCRIPTIONAL REGULATORY PROTEIN"/>
    <property type="match status" value="1"/>
</dbReference>
<dbReference type="SUPFAM" id="SSF46785">
    <property type="entry name" value="Winged helix' DNA-binding domain"/>
    <property type="match status" value="1"/>
</dbReference>
<dbReference type="InterPro" id="IPR050397">
    <property type="entry name" value="Env_Response_Regulators"/>
</dbReference>
<reference evidence="6 7" key="1">
    <citation type="submission" date="2017-03" db="EMBL/GenBank/DDBJ databases">
        <authorList>
            <person name="Afonso C.L."/>
            <person name="Miller P.J."/>
            <person name="Scott M.A."/>
            <person name="Spackman E."/>
            <person name="Goraichik I."/>
            <person name="Dimitrov K.M."/>
            <person name="Suarez D.L."/>
            <person name="Swayne D.E."/>
        </authorList>
    </citation>
    <scope>NUCLEOTIDE SEQUENCE [LARGE SCALE GENOMIC DNA]</scope>
    <source>
        <strain evidence="6 7">CECT 7745</strain>
    </source>
</reference>
<evidence type="ECO:0000313" key="6">
    <source>
        <dbReference type="EMBL" id="SMC13480.1"/>
    </source>
</evidence>
<keyword evidence="1" id="KW-0805">Transcription regulation</keyword>
<sequence>MNPEAPESDFPEIRSLDLFSDMESEHFKMLMRGAYVQNFPPQIELISEGDPSDFLHILLTGSVDLVSQWNGRTTSMARVRPISTFILAATIKDAPYLMSAHTLEKSRIVLLPSQDVRTIFDSDSKFARSIVNELAQCYRSVVKNTKDLKLRTSRERLANYLLRQQKGAGGAAQFELSTEKRRLASFLGMTPENLSRAFKGLQTHGVTVTGQNVIITDQKRLVAFANPSPLIDDRSI</sequence>
<dbReference type="Gene3D" id="2.60.120.10">
    <property type="entry name" value="Jelly Rolls"/>
    <property type="match status" value="1"/>
</dbReference>
<dbReference type="Gene3D" id="1.10.10.10">
    <property type="entry name" value="Winged helix-like DNA-binding domain superfamily/Winged helix DNA-binding domain"/>
    <property type="match status" value="1"/>
</dbReference>
<dbReference type="InterPro" id="IPR018490">
    <property type="entry name" value="cNMP-bd_dom_sf"/>
</dbReference>
<dbReference type="InterPro" id="IPR012318">
    <property type="entry name" value="HTH_CRP"/>
</dbReference>
<dbReference type="GO" id="GO:0003700">
    <property type="term" value="F:DNA-binding transcription factor activity"/>
    <property type="evidence" value="ECO:0007669"/>
    <property type="project" value="TreeGrafter"/>
</dbReference>
<evidence type="ECO:0000256" key="2">
    <source>
        <dbReference type="ARBA" id="ARBA00023125"/>
    </source>
</evidence>
<dbReference type="SUPFAM" id="SSF51206">
    <property type="entry name" value="cAMP-binding domain-like"/>
    <property type="match status" value="1"/>
</dbReference>
<keyword evidence="7" id="KW-1185">Reference proteome</keyword>
<dbReference type="PROSITE" id="PS51063">
    <property type="entry name" value="HTH_CRP_2"/>
    <property type="match status" value="1"/>
</dbReference>
<dbReference type="GO" id="GO:0005829">
    <property type="term" value="C:cytosol"/>
    <property type="evidence" value="ECO:0007669"/>
    <property type="project" value="TreeGrafter"/>
</dbReference>
<dbReference type="InterPro" id="IPR036388">
    <property type="entry name" value="WH-like_DNA-bd_sf"/>
</dbReference>
<protein>
    <submittedName>
        <fullName evidence="6">cAMP receptor protein</fullName>
    </submittedName>
</protein>
<evidence type="ECO:0000313" key="7">
    <source>
        <dbReference type="Proteomes" id="UP000193224"/>
    </source>
</evidence>
<feature type="domain" description="HTH crp-type" evidence="5">
    <location>
        <begin position="151"/>
        <end position="219"/>
    </location>
</feature>
<dbReference type="GO" id="GO:0003677">
    <property type="term" value="F:DNA binding"/>
    <property type="evidence" value="ECO:0007669"/>
    <property type="project" value="UniProtKB-KW"/>
</dbReference>
<dbReference type="NCBIfam" id="NF006901">
    <property type="entry name" value="PRK09392.1"/>
    <property type="match status" value="1"/>
</dbReference>
<keyword evidence="3" id="KW-0804">Transcription</keyword>
<dbReference type="CDD" id="cd00038">
    <property type="entry name" value="CAP_ED"/>
    <property type="match status" value="1"/>
</dbReference>
<dbReference type="Proteomes" id="UP000193224">
    <property type="component" value="Unassembled WGS sequence"/>
</dbReference>
<organism evidence="6 7">
    <name type="scientific">Roseovarius aestuarii</name>
    <dbReference type="NCBI Taxonomy" id="475083"/>
    <lineage>
        <taxon>Bacteria</taxon>
        <taxon>Pseudomonadati</taxon>
        <taxon>Pseudomonadota</taxon>
        <taxon>Alphaproteobacteria</taxon>
        <taxon>Rhodobacterales</taxon>
        <taxon>Roseobacteraceae</taxon>
        <taxon>Roseovarius</taxon>
    </lineage>
</organism>
<evidence type="ECO:0000259" key="5">
    <source>
        <dbReference type="PROSITE" id="PS51063"/>
    </source>
</evidence>
<dbReference type="PANTHER" id="PTHR24567:SF26">
    <property type="entry name" value="REGULATORY PROTEIN YEIL"/>
    <property type="match status" value="1"/>
</dbReference>
<dbReference type="EMBL" id="FWXB01000014">
    <property type="protein sequence ID" value="SMC13480.1"/>
    <property type="molecule type" value="Genomic_DNA"/>
</dbReference>
<keyword evidence="6" id="KW-0675">Receptor</keyword>
<name>A0A1X7BVG7_9RHOB</name>
<dbReference type="InterPro" id="IPR000595">
    <property type="entry name" value="cNMP-bd_dom"/>
</dbReference>
<gene>
    <name evidence="6" type="primary">crp_1</name>
    <name evidence="6" type="ORF">ROA7745_03329</name>
</gene>
<dbReference type="Pfam" id="PF13545">
    <property type="entry name" value="HTH_Crp_2"/>
    <property type="match status" value="1"/>
</dbReference>
<accession>A0A1X7BVG7</accession>
<dbReference type="Pfam" id="PF00027">
    <property type="entry name" value="cNMP_binding"/>
    <property type="match status" value="1"/>
</dbReference>
<dbReference type="InterPro" id="IPR036390">
    <property type="entry name" value="WH_DNA-bd_sf"/>
</dbReference>